<evidence type="ECO:0000256" key="2">
    <source>
        <dbReference type="SAM" id="Phobius"/>
    </source>
</evidence>
<organism evidence="3 4">
    <name type="scientific">Quercus rubra</name>
    <name type="common">Northern red oak</name>
    <name type="synonym">Quercus borealis</name>
    <dbReference type="NCBI Taxonomy" id="3512"/>
    <lineage>
        <taxon>Eukaryota</taxon>
        <taxon>Viridiplantae</taxon>
        <taxon>Streptophyta</taxon>
        <taxon>Embryophyta</taxon>
        <taxon>Tracheophyta</taxon>
        <taxon>Spermatophyta</taxon>
        <taxon>Magnoliopsida</taxon>
        <taxon>eudicotyledons</taxon>
        <taxon>Gunneridae</taxon>
        <taxon>Pentapetalae</taxon>
        <taxon>rosids</taxon>
        <taxon>fabids</taxon>
        <taxon>Fagales</taxon>
        <taxon>Fagaceae</taxon>
        <taxon>Quercus</taxon>
    </lineage>
</organism>
<keyword evidence="2" id="KW-0472">Membrane</keyword>
<reference evidence="3 4" key="1">
    <citation type="journal article" date="2023" name="G3 (Bethesda)">
        <title>A haplotype-resolved chromosome-scale genome for Quercus rubra L. provides insights into the genetics of adaptive traits for red oak species.</title>
        <authorList>
            <person name="Kapoor B."/>
            <person name="Jenkins J."/>
            <person name="Schmutz J."/>
            <person name="Zhebentyayeva T."/>
            <person name="Kuelheim C."/>
            <person name="Coggeshall M."/>
            <person name="Heim C."/>
            <person name="Lasky J.R."/>
            <person name="Leites L."/>
            <person name="Islam-Faridi N."/>
            <person name="Romero-Severson J."/>
            <person name="DeLeo V.L."/>
            <person name="Lucas S.M."/>
            <person name="Lazic D."/>
            <person name="Gailing O."/>
            <person name="Carlson J."/>
            <person name="Staton M."/>
        </authorList>
    </citation>
    <scope>NUCLEOTIDE SEQUENCE [LARGE SCALE GENOMIC DNA]</scope>
    <source>
        <strain evidence="3">Pseudo-F2</strain>
    </source>
</reference>
<evidence type="ECO:0000256" key="1">
    <source>
        <dbReference type="SAM" id="MobiDB-lite"/>
    </source>
</evidence>
<keyword evidence="2" id="KW-1133">Transmembrane helix</keyword>
<keyword evidence="2" id="KW-0812">Transmembrane</keyword>
<dbReference type="PANTHER" id="PTHR33870">
    <property type="entry name" value="CARDIOMYOPATHY-ASSOCIATED PROTEIN"/>
    <property type="match status" value="1"/>
</dbReference>
<feature type="compositionally biased region" description="Basic and acidic residues" evidence="1">
    <location>
        <begin position="350"/>
        <end position="359"/>
    </location>
</feature>
<gene>
    <name evidence="3" type="ORF">RGQ29_024818</name>
</gene>
<feature type="region of interest" description="Disordered" evidence="1">
    <location>
        <begin position="239"/>
        <end position="278"/>
    </location>
</feature>
<dbReference type="EMBL" id="JAXUIC010000007">
    <property type="protein sequence ID" value="KAK4581306.1"/>
    <property type="molecule type" value="Genomic_DNA"/>
</dbReference>
<keyword evidence="4" id="KW-1185">Reference proteome</keyword>
<evidence type="ECO:0000313" key="3">
    <source>
        <dbReference type="EMBL" id="KAK4581306.1"/>
    </source>
</evidence>
<feature type="region of interest" description="Disordered" evidence="1">
    <location>
        <begin position="1490"/>
        <end position="1513"/>
    </location>
</feature>
<feature type="region of interest" description="Disordered" evidence="1">
    <location>
        <begin position="765"/>
        <end position="814"/>
    </location>
</feature>
<accession>A0AAN7IPS0</accession>
<feature type="compositionally biased region" description="Acidic residues" evidence="1">
    <location>
        <begin position="335"/>
        <end position="349"/>
    </location>
</feature>
<dbReference type="PANTHER" id="PTHR33870:SF4">
    <property type="entry name" value="CARDIOMYOPATHY-ASSOCIATED PROTEIN"/>
    <property type="match status" value="1"/>
</dbReference>
<evidence type="ECO:0000313" key="4">
    <source>
        <dbReference type="Proteomes" id="UP001324115"/>
    </source>
</evidence>
<feature type="region of interest" description="Disordered" evidence="1">
    <location>
        <begin position="1151"/>
        <end position="1184"/>
    </location>
</feature>
<feature type="compositionally biased region" description="Polar residues" evidence="1">
    <location>
        <begin position="1499"/>
        <end position="1513"/>
    </location>
</feature>
<feature type="transmembrane region" description="Helical" evidence="2">
    <location>
        <begin position="21"/>
        <end position="42"/>
    </location>
</feature>
<feature type="region of interest" description="Disordered" evidence="1">
    <location>
        <begin position="298"/>
        <end position="376"/>
    </location>
</feature>
<sequence>MRSKLEISVQMRKIVIMSIKTCYRSVCNHPFLVGLLCFLLFLYRSFPFVFSILVSASPVLFCTAVLLGTLLSFGQPHIPEIEKDDYFSHAHDNISSLKAGVSGDTSVVVDNKNESFVVERYTGKGRDIVEEEAIEGACSVEDKVGKAEFDDGFVDYVPLLGDNGLLGIQSEKQVIEEVDREFHGLELEKKREIYEKSEIEGLLSEGEALENQYFVVPNVGDEILELGGDKTQEELVDANKRGHLDDGDGDGDGDDDGDDGSSDLGSDLAESSSPDASMADFMPMLDELHPLLDLEAPQPIHTSHDESDVASERSHKNNNVSVESEEELENHGEVEDGVDDNEDEEEEEAQGGKEDESKSAIKWTEDDEKNLMDLGTSELERNQRLENLISRRRARKNMRLVAEKNLIDLDGADLPFNVPHISTVRSNPFDLPYDSYTPPGSAPSRLVPRRNPFDLPYDPNEEKPDLKGDSFQHEFMTFHQKDTLFFRRHESFSLGPSVLGSHRQERHDVRFRPYFVPEHFASEGTSYPLFERQSSEISESKLSSIPDTESVISAADQDDKKINEKDFGQETELIYSMDHVSDHVERGSQSSEDVDSLEIEPVEQRDHDEVEIILGQVENHSEMDPSSVETGGAATPLELNIGEIHFKTEPVGEAYSSRSSLSSLSEIDEKIPDVIREASTNFEPRSDDIEESGSSMQPSLEVPDFRFMSGEVDENQIEPVYDSSPPAGEKNKKILSFSSISSDLQLEISEMGSPPACIETTVPIADKEPELHGASIGNDVPNHEEMHAASSQAHPLDEKEPRSSELQELGKDDVLQVESSGVNVGDQNGSVVPQSVVKHVSVDLSSSSPDIGSVEEEGMAYEKESLPHEQGQVSSLSVDSEIPVGFHQDVHERYVASENLISSRIEKQQPQPSVVVEHVSVILTETEPAERHAIGKEETLQLEQDQIYSSSSLDYESVGEGSMHKDVLLQPEQDQVQSSSFAEIHIGGHIDGVEKLDSVVSPSQHIPFNYLSSSVSEEQPSLATEQVTVSQALSNHSTSETECVKDHSSNEEEIIQFEQDKVQSLSPVSDIDAGPHQDLDVKLISLGYSAQYVPSEENPKSELEKHLPYSDKSMVEAFVDHDECRESSSLLAKSTEVVRIIDNGDVREVHDTEDKSLPDMSPLVSDSTQMHIPAESPDSNSHTGGVDLKADILEGIVNEDQIKVSEDFSYLAKAYGSHVSEHNINEEADEIKEIDEGLLSELDTVGDFSVKEVVGESLHSTLIPEETNVGSTDFDLLHKDSKSTLTELDLPVLEARSLVDIDLAFKQLREGVDVEEVILPSMIDDWLVVEESNDLVETNSNLKVVDAKSLEDIDIALKKVSDVNLREQPEVSNSKDQSASVDTYEVGSAKETKFSDTGFGVEETSAVAADNDHVETNRNLKVVDAKSLEDIHIALNQVSEINLRELPKVSNSKDQSASVETFEVGSAKEIESSDVGSGVEEISAVAADKLELGSDETSENSSSNIHNTLNTKK</sequence>
<comment type="caution">
    <text evidence="3">The sequence shown here is derived from an EMBL/GenBank/DDBJ whole genome shotgun (WGS) entry which is preliminary data.</text>
</comment>
<feature type="compositionally biased region" description="Acidic residues" evidence="1">
    <location>
        <begin position="247"/>
        <end position="261"/>
    </location>
</feature>
<feature type="compositionally biased region" description="Basic and acidic residues" evidence="1">
    <location>
        <begin position="795"/>
        <end position="814"/>
    </location>
</feature>
<feature type="compositionally biased region" description="Basic and acidic residues" evidence="1">
    <location>
        <begin position="302"/>
        <end position="315"/>
    </location>
</feature>
<protein>
    <submittedName>
        <fullName evidence="3">Uncharacterized protein</fullName>
    </submittedName>
</protein>
<name>A0AAN7IPS0_QUERU</name>
<dbReference type="Proteomes" id="UP001324115">
    <property type="component" value="Unassembled WGS sequence"/>
</dbReference>
<proteinExistence type="predicted"/>